<feature type="compositionally biased region" description="Polar residues" evidence="2">
    <location>
        <begin position="191"/>
        <end position="203"/>
    </location>
</feature>
<feature type="compositionally biased region" description="Polar residues" evidence="2">
    <location>
        <begin position="393"/>
        <end position="408"/>
    </location>
</feature>
<dbReference type="Proteomes" id="UP001281761">
    <property type="component" value="Unassembled WGS sequence"/>
</dbReference>
<comment type="caution">
    <text evidence="3">The sequence shown here is derived from an EMBL/GenBank/DDBJ whole genome shotgun (WGS) entry which is preliminary data.</text>
</comment>
<accession>A0ABQ9XSQ1</accession>
<feature type="region of interest" description="Disordered" evidence="2">
    <location>
        <begin position="631"/>
        <end position="653"/>
    </location>
</feature>
<evidence type="ECO:0000256" key="2">
    <source>
        <dbReference type="SAM" id="MobiDB-lite"/>
    </source>
</evidence>
<evidence type="ECO:0000313" key="3">
    <source>
        <dbReference type="EMBL" id="KAK2953770.1"/>
    </source>
</evidence>
<dbReference type="EMBL" id="JARBJD010000087">
    <property type="protein sequence ID" value="KAK2953770.1"/>
    <property type="molecule type" value="Genomic_DNA"/>
</dbReference>
<feature type="compositionally biased region" description="Polar residues" evidence="2">
    <location>
        <begin position="892"/>
        <end position="905"/>
    </location>
</feature>
<feature type="compositionally biased region" description="Polar residues" evidence="2">
    <location>
        <begin position="638"/>
        <end position="647"/>
    </location>
</feature>
<organism evidence="3 4">
    <name type="scientific">Blattamonas nauphoetae</name>
    <dbReference type="NCBI Taxonomy" id="2049346"/>
    <lineage>
        <taxon>Eukaryota</taxon>
        <taxon>Metamonada</taxon>
        <taxon>Preaxostyla</taxon>
        <taxon>Oxymonadida</taxon>
        <taxon>Blattamonas</taxon>
    </lineage>
</organism>
<feature type="compositionally biased region" description="Basic and acidic residues" evidence="2">
    <location>
        <begin position="378"/>
        <end position="389"/>
    </location>
</feature>
<proteinExistence type="predicted"/>
<evidence type="ECO:0000313" key="4">
    <source>
        <dbReference type="Proteomes" id="UP001281761"/>
    </source>
</evidence>
<feature type="compositionally biased region" description="Low complexity" evidence="2">
    <location>
        <begin position="724"/>
        <end position="740"/>
    </location>
</feature>
<feature type="compositionally biased region" description="Polar residues" evidence="2">
    <location>
        <begin position="363"/>
        <end position="377"/>
    </location>
</feature>
<feature type="compositionally biased region" description="Polar residues" evidence="2">
    <location>
        <begin position="235"/>
        <end position="246"/>
    </location>
</feature>
<feature type="coiled-coil region" evidence="1">
    <location>
        <begin position="106"/>
        <end position="133"/>
    </location>
</feature>
<feature type="compositionally biased region" description="Basic and acidic residues" evidence="2">
    <location>
        <begin position="807"/>
        <end position="824"/>
    </location>
</feature>
<reference evidence="3 4" key="1">
    <citation type="journal article" date="2022" name="bioRxiv">
        <title>Genomics of Preaxostyla Flagellates Illuminates Evolutionary Transitions and the Path Towards Mitochondrial Loss.</title>
        <authorList>
            <person name="Novak L.V.F."/>
            <person name="Treitli S.C."/>
            <person name="Pyrih J."/>
            <person name="Halakuc P."/>
            <person name="Pipaliya S.V."/>
            <person name="Vacek V."/>
            <person name="Brzon O."/>
            <person name="Soukal P."/>
            <person name="Eme L."/>
            <person name="Dacks J.B."/>
            <person name="Karnkowska A."/>
            <person name="Elias M."/>
            <person name="Hampl V."/>
        </authorList>
    </citation>
    <scope>NUCLEOTIDE SEQUENCE [LARGE SCALE GENOMIC DNA]</scope>
    <source>
        <strain evidence="3">NAU3</strain>
        <tissue evidence="3">Gut</tissue>
    </source>
</reference>
<feature type="region of interest" description="Disordered" evidence="2">
    <location>
        <begin position="690"/>
        <end position="925"/>
    </location>
</feature>
<feature type="region of interest" description="Disordered" evidence="2">
    <location>
        <begin position="337"/>
        <end position="418"/>
    </location>
</feature>
<feature type="compositionally biased region" description="Basic and acidic residues" evidence="2">
    <location>
        <begin position="690"/>
        <end position="707"/>
    </location>
</feature>
<feature type="compositionally biased region" description="Basic and acidic residues" evidence="2">
    <location>
        <begin position="337"/>
        <end position="362"/>
    </location>
</feature>
<protein>
    <submittedName>
        <fullName evidence="3">Uncharacterized protein</fullName>
    </submittedName>
</protein>
<feature type="compositionally biased region" description="Basic and acidic residues" evidence="2">
    <location>
        <begin position="762"/>
        <end position="782"/>
    </location>
</feature>
<feature type="compositionally biased region" description="Low complexity" evidence="2">
    <location>
        <begin position="790"/>
        <end position="806"/>
    </location>
</feature>
<sequence length="925" mass="102229">MSSQEEREQDETFSRIREVIESSTSNRDQSIDVLATYITDLQEKEFEGEQLVDFPPNMDQTISQAVEEETMNIAFMKLLYPEMFAGKKGKEAEKAISSVQETDKLLEAKLAEVDRKSKEVNRLIRERQAREENEKEERILRQKASIEAGKKGITSEKGVEELFQKMLAESKAKEEEKNSVAQSEEDDLESTIHSTSTLGSASSGRHVFLTQGKNRASGPTPIMPSVSSKTDRSSSGDNFIQRNKQLNPDAVHFRMKDEENERVEHVLAENENEWYEDDGVYYGETVVDWNKDVSDDVKRMLDETIKGIGDEEDEDDLINFDNDADIESGEWMKRINKMLEKKTDTESQSRPESHRTQQDKQRVLSQLDSTIRSVSQESSRDKPHTERSGVSRVPSSALSVNTGQTGATRRTRPGIGYRPSMGQIQELVDIDRRLSAFLKDEDAGSIFLVDDTDEARTKVSQAESRLSALRQASLQPTVFSSPFSAVPNGSVHTTATSQTKSKGEDYLAQQREKKAEQARIQLLNSELSAITARIEKETNNKALESALKKVRRSLAFQESVDAIGLDSTFRTHQSAVSIFSVGDQSTSNEPPPDAVAEDVVTFDSAGVKVTMDMETFLLRDAADIAEEALQAEEDAREASQSTNQAEESTADAWRARRAKVSELVEKAERLIKQIEETRIQTDKLAVEEQSHRKALEKEHLKQLERIPKTTPLPAAPDRSKPPDAASSASQVSAKSGQSKVTTSSRPVKPKTPPPSIGATKATAKEKKDEPVRPKSNEEKRPSDGLSLVGTSVTQSKQKTTKPSSPRSSRELRPSSPGKTDDKPSPKSVTKQPVIASSQPKSAVKPKPKRTETTKPTRPASPPRIVPKQAVPASPKQAATTSVKATRPASPKRASSTSQLPSVSKQSSTPARPASPKRAAPSKPKK</sequence>
<feature type="compositionally biased region" description="Basic and acidic residues" evidence="2">
    <location>
        <begin position="1"/>
        <end position="20"/>
    </location>
</feature>
<feature type="region of interest" description="Disordered" evidence="2">
    <location>
        <begin position="1"/>
        <end position="26"/>
    </location>
</feature>
<keyword evidence="1" id="KW-0175">Coiled coil</keyword>
<evidence type="ECO:0000256" key="1">
    <source>
        <dbReference type="SAM" id="Coils"/>
    </source>
</evidence>
<keyword evidence="4" id="KW-1185">Reference proteome</keyword>
<feature type="region of interest" description="Disordered" evidence="2">
    <location>
        <begin position="170"/>
        <end position="248"/>
    </location>
</feature>
<feature type="compositionally biased region" description="Polar residues" evidence="2">
    <location>
        <begin position="826"/>
        <end position="840"/>
    </location>
</feature>
<gene>
    <name evidence="3" type="ORF">BLNAU_11327</name>
</gene>
<feature type="compositionally biased region" description="Low complexity" evidence="2">
    <location>
        <begin position="906"/>
        <end position="925"/>
    </location>
</feature>
<feature type="coiled-coil region" evidence="1">
    <location>
        <begin position="506"/>
        <end position="540"/>
    </location>
</feature>
<name>A0ABQ9XSQ1_9EUKA</name>